<accession>A0A3B1DP25</accession>
<proteinExistence type="predicted"/>
<protein>
    <submittedName>
        <fullName evidence="1">Uncharacterized protein</fullName>
    </submittedName>
</protein>
<gene>
    <name evidence="1" type="ORF">MNBD_PLANCTO02-854</name>
</gene>
<organism evidence="1">
    <name type="scientific">hydrothermal vent metagenome</name>
    <dbReference type="NCBI Taxonomy" id="652676"/>
    <lineage>
        <taxon>unclassified sequences</taxon>
        <taxon>metagenomes</taxon>
        <taxon>ecological metagenomes</taxon>
    </lineage>
</organism>
<sequence length="64" mass="7308">MSQKLSYSLSVQQVVAFEIALYEGECREFSISLKHSLTDDRIQEKIGDDESSSFFIEMTNQQGL</sequence>
<name>A0A3B1DP25_9ZZZZ</name>
<evidence type="ECO:0000313" key="1">
    <source>
        <dbReference type="EMBL" id="VAX42532.1"/>
    </source>
</evidence>
<dbReference type="AlphaFoldDB" id="A0A3B1DP25"/>
<reference evidence="1" key="1">
    <citation type="submission" date="2018-06" db="EMBL/GenBank/DDBJ databases">
        <authorList>
            <person name="Zhirakovskaya E."/>
        </authorList>
    </citation>
    <scope>NUCLEOTIDE SEQUENCE</scope>
</reference>
<dbReference type="EMBL" id="UOGL01000664">
    <property type="protein sequence ID" value="VAX42532.1"/>
    <property type="molecule type" value="Genomic_DNA"/>
</dbReference>